<dbReference type="PANTHER" id="PTHR11098">
    <property type="entry name" value="NICOTINATE PHOSPHORIBOSYLTRANSFERASE"/>
    <property type="match status" value="1"/>
</dbReference>
<evidence type="ECO:0000313" key="12">
    <source>
        <dbReference type="EMBL" id="GGY81270.1"/>
    </source>
</evidence>
<keyword evidence="13" id="KW-1185">Reference proteome</keyword>
<keyword evidence="5 9" id="KW-0436">Ligase</keyword>
<dbReference type="PIRSF" id="PIRSF000484">
    <property type="entry name" value="NAPRT"/>
    <property type="match status" value="1"/>
</dbReference>
<dbReference type="InterPro" id="IPR036068">
    <property type="entry name" value="Nicotinate_pribotase-like_C"/>
</dbReference>
<dbReference type="CDD" id="cd01570">
    <property type="entry name" value="NAPRTase_A"/>
    <property type="match status" value="1"/>
</dbReference>
<comment type="catalytic activity">
    <reaction evidence="8 9">
        <text>5-phospho-alpha-D-ribose 1-diphosphate + nicotinate + ATP + H2O = nicotinate beta-D-ribonucleotide + ADP + phosphate + diphosphate</text>
        <dbReference type="Rhea" id="RHEA:36163"/>
        <dbReference type="ChEBI" id="CHEBI:15377"/>
        <dbReference type="ChEBI" id="CHEBI:30616"/>
        <dbReference type="ChEBI" id="CHEBI:32544"/>
        <dbReference type="ChEBI" id="CHEBI:33019"/>
        <dbReference type="ChEBI" id="CHEBI:43474"/>
        <dbReference type="ChEBI" id="CHEBI:57502"/>
        <dbReference type="ChEBI" id="CHEBI:58017"/>
        <dbReference type="ChEBI" id="CHEBI:456216"/>
        <dbReference type="EC" id="6.3.4.21"/>
    </reaction>
</comment>
<dbReference type="InterPro" id="IPR013785">
    <property type="entry name" value="Aldolase_TIM"/>
</dbReference>
<dbReference type="NCBIfam" id="NF006696">
    <property type="entry name" value="PRK09243.1-3"/>
    <property type="match status" value="1"/>
</dbReference>
<evidence type="ECO:0000256" key="4">
    <source>
        <dbReference type="ARBA" id="ARBA00022553"/>
    </source>
</evidence>
<dbReference type="RefSeq" id="WP_227712537.1">
    <property type="nucleotide sequence ID" value="NZ_BMXV01000007.1"/>
</dbReference>
<evidence type="ECO:0000256" key="5">
    <source>
        <dbReference type="ARBA" id="ARBA00022598"/>
    </source>
</evidence>
<protein>
    <recommendedName>
        <fullName evidence="3 9">Nicotinate phosphoribosyltransferase</fullName>
        <ecNumber evidence="3 9">6.3.4.21</ecNumber>
    </recommendedName>
</protein>
<dbReference type="Gene3D" id="3.20.140.10">
    <property type="entry name" value="nicotinate phosphoribosyltransferase"/>
    <property type="match status" value="1"/>
</dbReference>
<proteinExistence type="inferred from homology"/>
<evidence type="ECO:0000256" key="6">
    <source>
        <dbReference type="ARBA" id="ARBA00022642"/>
    </source>
</evidence>
<comment type="caution">
    <text evidence="12">The sequence shown here is derived from an EMBL/GenBank/DDBJ whole genome shotgun (WGS) entry which is preliminary data.</text>
</comment>
<feature type="domain" description="Nicotinate phosphoribosyltransferase N-terminal" evidence="11">
    <location>
        <begin position="15"/>
        <end position="137"/>
    </location>
</feature>
<feature type="domain" description="Nicotinate/nicotinamide phosphoribosyltransferase" evidence="10">
    <location>
        <begin position="159"/>
        <end position="338"/>
    </location>
</feature>
<dbReference type="InterPro" id="IPR041525">
    <property type="entry name" value="N/Namide_PRibTrfase"/>
</dbReference>
<evidence type="ECO:0000256" key="8">
    <source>
        <dbReference type="ARBA" id="ARBA00048668"/>
    </source>
</evidence>
<keyword evidence="12" id="KW-0328">Glycosyltransferase</keyword>
<organism evidence="12 13">
    <name type="scientific">Marinobacter zhanjiangensis</name>
    <dbReference type="NCBI Taxonomy" id="578215"/>
    <lineage>
        <taxon>Bacteria</taxon>
        <taxon>Pseudomonadati</taxon>
        <taxon>Pseudomonadota</taxon>
        <taxon>Gammaproteobacteria</taxon>
        <taxon>Pseudomonadales</taxon>
        <taxon>Marinobacteraceae</taxon>
        <taxon>Marinobacter</taxon>
    </lineage>
</organism>
<keyword evidence="6 9" id="KW-0662">Pyridine nucleotide biosynthesis</keyword>
<comment type="function">
    <text evidence="9">Catalyzes the first step in the biosynthesis of NAD from nicotinic acid, the ATP-dependent synthesis of beta-nicotinate D-ribonucleotide from nicotinate and 5-phospho-D-ribose 1-phosphate.</text>
</comment>
<evidence type="ECO:0000256" key="2">
    <source>
        <dbReference type="ARBA" id="ARBA00010897"/>
    </source>
</evidence>
<dbReference type="EC" id="6.3.4.21" evidence="3 9"/>
<evidence type="ECO:0000259" key="10">
    <source>
        <dbReference type="Pfam" id="PF04095"/>
    </source>
</evidence>
<gene>
    <name evidence="12" type="primary">pncb2</name>
    <name evidence="12" type="ORF">GCM10007071_30810</name>
</gene>
<evidence type="ECO:0000256" key="3">
    <source>
        <dbReference type="ARBA" id="ARBA00013236"/>
    </source>
</evidence>
<dbReference type="Pfam" id="PF04095">
    <property type="entry name" value="NAPRTase"/>
    <property type="match status" value="1"/>
</dbReference>
<evidence type="ECO:0000256" key="7">
    <source>
        <dbReference type="ARBA" id="ARBA00022679"/>
    </source>
</evidence>
<dbReference type="InterPro" id="IPR007229">
    <property type="entry name" value="Nic_PRibTrfase-Fam"/>
</dbReference>
<evidence type="ECO:0000259" key="11">
    <source>
        <dbReference type="Pfam" id="PF17767"/>
    </source>
</evidence>
<dbReference type="Proteomes" id="UP000601597">
    <property type="component" value="Unassembled WGS sequence"/>
</dbReference>
<dbReference type="SUPFAM" id="SSF54675">
    <property type="entry name" value="Nicotinate/Quinolinate PRTase N-terminal domain-like"/>
    <property type="match status" value="1"/>
</dbReference>
<dbReference type="PANTHER" id="PTHR11098:SF1">
    <property type="entry name" value="NICOTINATE PHOSPHORIBOSYLTRANSFERASE"/>
    <property type="match status" value="1"/>
</dbReference>
<dbReference type="GO" id="GO:0016757">
    <property type="term" value="F:glycosyltransferase activity"/>
    <property type="evidence" value="ECO:0007669"/>
    <property type="project" value="UniProtKB-KW"/>
</dbReference>
<evidence type="ECO:0000313" key="13">
    <source>
        <dbReference type="Proteomes" id="UP000601597"/>
    </source>
</evidence>
<comment type="similarity">
    <text evidence="2 9">Belongs to the NAPRTase family.</text>
</comment>
<sequence>MAEPSLMLREQDLPLLVDLYELAMAQAYWRFGMDDDAVFSLFFRKLPEHRNFVLACGQQQVARVIESLRFTDEHIRRLEDLNRFESGFLDWLRQWRFTGSVRAVPEGTPLFPQEPLLEIRAPVAEAQMLESLVMNYVHLESTLASKAVRLVLAADGRPVVDFGMRRMHGLDAAWRGVRAYRVAGLSGTSNIQAGTDFGLPVKGTMAHSFVQACEDEMAAFRMYAELYPGTTLLVDTYDTRGAVRNIARWLKDNPDVDIGGIRLDSGDLGEEARDCRQILDEAGLDHIRIMASGGLDEYQIESLVAAGAPIDGFGVGTAIGVANDAPAIELAYKLTAYQGEPRMKKSTGKRSWPCPKQVFRRFGGDGRMQGDLIVEASEEGEGTPLLQPLMADGRLLRDAIAPLEDQVRYTREAVASLPDQQKQLALADQAYPVRLSESLEEKQAQALERIAQLQEWHYQDQD</sequence>
<evidence type="ECO:0000256" key="1">
    <source>
        <dbReference type="ARBA" id="ARBA00004952"/>
    </source>
</evidence>
<evidence type="ECO:0000256" key="9">
    <source>
        <dbReference type="RuleBase" id="RU365100"/>
    </source>
</evidence>
<comment type="PTM">
    <text evidence="9">Transiently phosphorylated on a His residue during the reaction cycle. Phosphorylation strongly increases the affinity for substrates and increases the rate of nicotinate D-ribonucleotide production. Dephosphorylation regenerates the low-affinity form of the enzyme, leading to product release.</text>
</comment>
<dbReference type="NCBIfam" id="NF009131">
    <property type="entry name" value="PRK12484.1"/>
    <property type="match status" value="1"/>
</dbReference>
<dbReference type="Pfam" id="PF17767">
    <property type="entry name" value="NAPRTase_N"/>
    <property type="match status" value="1"/>
</dbReference>
<accession>A0ABQ3B6J9</accession>
<dbReference type="NCBIfam" id="TIGR01513">
    <property type="entry name" value="NAPRTase_put"/>
    <property type="match status" value="1"/>
</dbReference>
<keyword evidence="7 9" id="KW-0808">Transferase</keyword>
<comment type="pathway">
    <text evidence="1 9">Cofactor biosynthesis; NAD(+) biosynthesis; nicotinate D-ribonucleotide from nicotinate: step 1/1.</text>
</comment>
<dbReference type="EMBL" id="BMXV01000007">
    <property type="protein sequence ID" value="GGY81270.1"/>
    <property type="molecule type" value="Genomic_DNA"/>
</dbReference>
<dbReference type="Gene3D" id="3.20.20.70">
    <property type="entry name" value="Aldolase class I"/>
    <property type="match status" value="1"/>
</dbReference>
<reference evidence="13" key="1">
    <citation type="journal article" date="2019" name="Int. J. Syst. Evol. Microbiol.">
        <title>The Global Catalogue of Microorganisms (GCM) 10K type strain sequencing project: providing services to taxonomists for standard genome sequencing and annotation.</title>
        <authorList>
            <consortium name="The Broad Institute Genomics Platform"/>
            <consortium name="The Broad Institute Genome Sequencing Center for Infectious Disease"/>
            <person name="Wu L."/>
            <person name="Ma J."/>
        </authorList>
    </citation>
    <scope>NUCLEOTIDE SEQUENCE [LARGE SCALE GENOMIC DNA]</scope>
    <source>
        <strain evidence="13">KCTC 22280</strain>
    </source>
</reference>
<name>A0ABQ3B6J9_9GAMM</name>
<dbReference type="InterPro" id="IPR006405">
    <property type="entry name" value="Nic_PRibTrfase_pncB"/>
</dbReference>
<dbReference type="InterPro" id="IPR040727">
    <property type="entry name" value="NAPRTase_N"/>
</dbReference>
<keyword evidence="4" id="KW-0597">Phosphoprotein</keyword>
<dbReference type="SUPFAM" id="SSF51690">
    <property type="entry name" value="Nicotinate/Quinolinate PRTase C-terminal domain-like"/>
    <property type="match status" value="1"/>
</dbReference>